<reference evidence="1" key="1">
    <citation type="journal article" date="2020" name="Nature">
        <title>Giant virus diversity and host interactions through global metagenomics.</title>
        <authorList>
            <person name="Schulz F."/>
            <person name="Roux S."/>
            <person name="Paez-Espino D."/>
            <person name="Jungbluth S."/>
            <person name="Walsh D.A."/>
            <person name="Denef V.J."/>
            <person name="McMahon K.D."/>
            <person name="Konstantinidis K.T."/>
            <person name="Eloe-Fadrosh E.A."/>
            <person name="Kyrpides N.C."/>
            <person name="Woyke T."/>
        </authorList>
    </citation>
    <scope>NUCLEOTIDE SEQUENCE</scope>
    <source>
        <strain evidence="1">GVMAG-M-3300023184-160</strain>
    </source>
</reference>
<evidence type="ECO:0000313" key="1">
    <source>
        <dbReference type="EMBL" id="QHT82121.1"/>
    </source>
</evidence>
<dbReference type="AlphaFoldDB" id="A0A6C0HN54"/>
<dbReference type="EMBL" id="MN739996">
    <property type="protein sequence ID" value="QHT82121.1"/>
    <property type="molecule type" value="Genomic_DNA"/>
</dbReference>
<protein>
    <submittedName>
        <fullName evidence="1">Uncharacterized protein</fullName>
    </submittedName>
</protein>
<organism evidence="1">
    <name type="scientific">viral metagenome</name>
    <dbReference type="NCBI Taxonomy" id="1070528"/>
    <lineage>
        <taxon>unclassified sequences</taxon>
        <taxon>metagenomes</taxon>
        <taxon>organismal metagenomes</taxon>
    </lineage>
</organism>
<name>A0A6C0HN54_9ZZZZ</name>
<accession>A0A6C0HN54</accession>
<proteinExistence type="predicted"/>
<sequence>MTHKIRTFHDFNYLKERNYTVKDLKELYLLFKLKWKQRKKLEVMDDLYTTLRDNSYACMIQKYWRRYMVVLFHRSQGPARLNRSLCNNEEDFLTTESVQTINYRSFISFTEDDKFIYGFEVGSIFTLLDKKMNYNPYTRKPFSPETKRQIEKRALYNRLLFPSETVIERVLTYEQKIIGLFQKMDTLGNYTQSEWLLRLNEVQLKRFIFELYDIWEYRAHLSSQTKRLICPPNGTPFHNIPMMALEGSHPPLEILKQYIYSILHDLLYRSNQTEYQILGAYYILSALTLVSMQAADALPWLYESVL</sequence>